<proteinExistence type="predicted"/>
<dbReference type="InterPro" id="IPR003812">
    <property type="entry name" value="Fido"/>
</dbReference>
<dbReference type="PROSITE" id="PS51459">
    <property type="entry name" value="FIDO"/>
    <property type="match status" value="1"/>
</dbReference>
<dbReference type="Proteomes" id="UP000239007">
    <property type="component" value="Unassembled WGS sequence"/>
</dbReference>
<feature type="domain" description="Fido" evidence="1">
    <location>
        <begin position="4"/>
        <end position="130"/>
    </location>
</feature>
<organism evidence="2 3">
    <name type="scientific">Psychrosphaera saromensis</name>
    <dbReference type="NCBI Taxonomy" id="716813"/>
    <lineage>
        <taxon>Bacteria</taxon>
        <taxon>Pseudomonadati</taxon>
        <taxon>Pseudomonadota</taxon>
        <taxon>Gammaproteobacteria</taxon>
        <taxon>Alteromonadales</taxon>
        <taxon>Pseudoalteromonadaceae</taxon>
        <taxon>Psychrosphaera</taxon>
    </lineage>
</organism>
<dbReference type="PANTHER" id="PTHR39426:SF1">
    <property type="entry name" value="HOMOLOGY TO DEATH-ON-CURING PROTEIN OF PHAGE P1"/>
    <property type="match status" value="1"/>
</dbReference>
<evidence type="ECO:0000313" key="2">
    <source>
        <dbReference type="EMBL" id="PQJ53531.1"/>
    </source>
</evidence>
<keyword evidence="3" id="KW-1185">Reference proteome</keyword>
<evidence type="ECO:0000259" key="1">
    <source>
        <dbReference type="PROSITE" id="PS51459"/>
    </source>
</evidence>
<gene>
    <name evidence="2" type="ORF">BTO11_07530</name>
</gene>
<dbReference type="PANTHER" id="PTHR39426">
    <property type="entry name" value="HOMOLOGY TO DEATH-ON-CURING PROTEIN OF PHAGE P1"/>
    <property type="match status" value="1"/>
</dbReference>
<comment type="caution">
    <text evidence="2">The sequence shown here is derived from an EMBL/GenBank/DDBJ whole genome shotgun (WGS) entry which is preliminary data.</text>
</comment>
<accession>A0A2S7UW80</accession>
<dbReference type="Pfam" id="PF02661">
    <property type="entry name" value="Fic"/>
    <property type="match status" value="1"/>
</dbReference>
<dbReference type="InterPro" id="IPR036597">
    <property type="entry name" value="Fido-like_dom_sf"/>
</dbReference>
<dbReference type="InterPro" id="IPR053737">
    <property type="entry name" value="Type_II_TA_Toxin"/>
</dbReference>
<reference evidence="2 3" key="1">
    <citation type="submission" date="2016-12" db="EMBL/GenBank/DDBJ databases">
        <title>Diversity of luminous bacteria.</title>
        <authorList>
            <person name="Yoshizawa S."/>
            <person name="Kogure K."/>
        </authorList>
    </citation>
    <scope>NUCLEOTIDE SEQUENCE [LARGE SCALE GENOMIC DNA]</scope>
    <source>
        <strain evidence="2 3">SA4-48</strain>
    </source>
</reference>
<sequence>MNMLSSEDVIRIHERLTLEAFDSDDPISPPGVKNEGMLESAISRQYSGFKDVLKYPDSISNAATLCYGICNNHPLHNGNKRTALVAMLCHLDKNGLTFTAAVTQDELYTFMLKVAKHTFSGKKKTKGFNDVSDAEISAMKKWIKKRTRKISKGDRSISYKEFERLLKQYNVTFENQKGNYVDVFKIEMEKRRKGWFGYEQVQVKRKVANIPYWPSRSVGKNLIKSVRKKTNLTYDYGIDSTLFYGKEATPDDFIMKYKKTLRMLAKT</sequence>
<dbReference type="InterPro" id="IPR006440">
    <property type="entry name" value="Doc"/>
</dbReference>
<dbReference type="Gene3D" id="1.20.120.1870">
    <property type="entry name" value="Fic/DOC protein, Fido domain"/>
    <property type="match status" value="1"/>
</dbReference>
<evidence type="ECO:0000313" key="3">
    <source>
        <dbReference type="Proteomes" id="UP000239007"/>
    </source>
</evidence>
<dbReference type="NCBIfam" id="TIGR01550">
    <property type="entry name" value="DOC_P1"/>
    <property type="match status" value="1"/>
</dbReference>
<dbReference type="EMBL" id="MSCH01000003">
    <property type="protein sequence ID" value="PQJ53531.1"/>
    <property type="molecule type" value="Genomic_DNA"/>
</dbReference>
<dbReference type="RefSeq" id="WP_105052015.1">
    <property type="nucleotide sequence ID" value="NZ_BMYG01000002.1"/>
</dbReference>
<dbReference type="OrthoDB" id="9802752at2"/>
<name>A0A2S7UW80_9GAMM</name>
<dbReference type="AlphaFoldDB" id="A0A2S7UW80"/>
<dbReference type="SUPFAM" id="SSF140931">
    <property type="entry name" value="Fic-like"/>
    <property type="match status" value="1"/>
</dbReference>
<dbReference type="GO" id="GO:0016301">
    <property type="term" value="F:kinase activity"/>
    <property type="evidence" value="ECO:0007669"/>
    <property type="project" value="InterPro"/>
</dbReference>
<protein>
    <recommendedName>
        <fullName evidence="1">Fido domain-containing protein</fullName>
    </recommendedName>
</protein>